<gene>
    <name evidence="2" type="ORF">AVDCRST_MAG11-3910</name>
</gene>
<feature type="region of interest" description="Disordered" evidence="1">
    <location>
        <begin position="246"/>
        <end position="286"/>
    </location>
</feature>
<proteinExistence type="predicted"/>
<feature type="region of interest" description="Disordered" evidence="1">
    <location>
        <begin position="1"/>
        <end position="206"/>
    </location>
</feature>
<feature type="compositionally biased region" description="Basic residues" evidence="1">
    <location>
        <begin position="49"/>
        <end position="64"/>
    </location>
</feature>
<feature type="compositionally biased region" description="Basic and acidic residues" evidence="1">
    <location>
        <begin position="65"/>
        <end position="86"/>
    </location>
</feature>
<feature type="compositionally biased region" description="Basic residues" evidence="1">
    <location>
        <begin position="26"/>
        <end position="38"/>
    </location>
</feature>
<feature type="compositionally biased region" description="Basic residues" evidence="1">
    <location>
        <begin position="272"/>
        <end position="286"/>
    </location>
</feature>
<feature type="non-terminal residue" evidence="2">
    <location>
        <position position="1"/>
    </location>
</feature>
<feature type="compositionally biased region" description="Basic and acidic residues" evidence="1">
    <location>
        <begin position="137"/>
        <end position="159"/>
    </location>
</feature>
<feature type="compositionally biased region" description="Basic and acidic residues" evidence="1">
    <location>
        <begin position="175"/>
        <end position="193"/>
    </location>
</feature>
<name>A0A6J4MEN2_9BACT</name>
<dbReference type="AlphaFoldDB" id="A0A6J4MEN2"/>
<reference evidence="2" key="1">
    <citation type="submission" date="2020-02" db="EMBL/GenBank/DDBJ databases">
        <authorList>
            <person name="Meier V. D."/>
        </authorList>
    </citation>
    <scope>NUCLEOTIDE SEQUENCE</scope>
    <source>
        <strain evidence="2">AVDCRST_MAG11</strain>
    </source>
</reference>
<sequence length="286" mass="32444">EHHRPAAPRRGAPPPRADRPAPRAGPRLRPRGTHGRGRVPRDRQARVLPARRRARDRGRGRHLRARDGPPDAGHRRGVAADRDHRRGVPRRGHRVPGLLPALRGRPALGARPPRARLDRARARAAAHRARARRPRGRAHDGGDRDDARHRADRRARDAGLRPGGVPRGAAHPRRARDAPGPRDHGQRDLDHHGVAHAHRRHPGDDARLHHRAPARLRALPGGVQPDQGRVLRRRDRLRLLLRGVHHGRGRRGRGPLDRARRGLLVDRDPRARRPHRRRLRPVHHRM</sequence>
<feature type="non-terminal residue" evidence="2">
    <location>
        <position position="286"/>
    </location>
</feature>
<organism evidence="2">
    <name type="scientific">uncultured Gemmatimonadaceae bacterium</name>
    <dbReference type="NCBI Taxonomy" id="246130"/>
    <lineage>
        <taxon>Bacteria</taxon>
        <taxon>Pseudomonadati</taxon>
        <taxon>Gemmatimonadota</taxon>
        <taxon>Gemmatimonadia</taxon>
        <taxon>Gemmatimonadales</taxon>
        <taxon>Gemmatimonadaceae</taxon>
        <taxon>environmental samples</taxon>
    </lineage>
</organism>
<feature type="compositionally biased region" description="Basic and acidic residues" evidence="1">
    <location>
        <begin position="254"/>
        <end position="271"/>
    </location>
</feature>
<evidence type="ECO:0000313" key="2">
    <source>
        <dbReference type="EMBL" id="CAA9357679.1"/>
    </source>
</evidence>
<protein>
    <submittedName>
        <fullName evidence="2">Phospholipid ABC transporter permease protein MlaE</fullName>
    </submittedName>
</protein>
<feature type="compositionally biased region" description="Low complexity" evidence="1">
    <location>
        <begin position="95"/>
        <end position="112"/>
    </location>
</feature>
<evidence type="ECO:0000256" key="1">
    <source>
        <dbReference type="SAM" id="MobiDB-lite"/>
    </source>
</evidence>
<accession>A0A6J4MEN2</accession>
<feature type="compositionally biased region" description="Basic residues" evidence="1">
    <location>
        <begin position="122"/>
        <end position="136"/>
    </location>
</feature>
<dbReference type="EMBL" id="CADCTU010000830">
    <property type="protein sequence ID" value="CAA9357679.1"/>
    <property type="molecule type" value="Genomic_DNA"/>
</dbReference>